<comment type="similarity">
    <text evidence="3 10">Belongs to the glycosyl hydrolase 76 family.</text>
</comment>
<feature type="domain" description="DhaL" evidence="12">
    <location>
        <begin position="459"/>
        <end position="506"/>
    </location>
</feature>
<dbReference type="Gene3D" id="1.25.40.340">
    <property type="match status" value="1"/>
</dbReference>
<dbReference type="SUPFAM" id="SSF48208">
    <property type="entry name" value="Six-hairpin glycosidases"/>
    <property type="match status" value="1"/>
</dbReference>
<dbReference type="Proteomes" id="UP001217918">
    <property type="component" value="Unassembled WGS sequence"/>
</dbReference>
<dbReference type="PANTHER" id="PTHR12145">
    <property type="entry name" value="MANNAN ENDO-1,6-ALPHA-MANNOSIDASE DCW1"/>
    <property type="match status" value="1"/>
</dbReference>
<reference evidence="13" key="1">
    <citation type="journal article" date="2023" name="Mol. Plant Microbe Interact.">
        <title>Elucidating the Obligate Nature and Biological Capacity of an Invasive Fungal Corn Pathogen.</title>
        <authorList>
            <person name="MacCready J.S."/>
            <person name="Roggenkamp E.M."/>
            <person name="Gdanetz K."/>
            <person name="Chilvers M.I."/>
        </authorList>
    </citation>
    <scope>NUCLEOTIDE SEQUENCE</scope>
    <source>
        <strain evidence="13">PM02</strain>
    </source>
</reference>
<dbReference type="FunFam" id="1.50.10.20:FF:000006">
    <property type="entry name" value="Mannan endo-1,6-alpha-mannosidase"/>
    <property type="match status" value="1"/>
</dbReference>
<comment type="catalytic activity">
    <reaction evidence="1 10">
        <text>Random hydrolysis of (1-&gt;6)-alpha-D-mannosidic linkages in unbranched (1-&gt;6)-mannans.</text>
        <dbReference type="EC" id="3.2.1.101"/>
    </reaction>
</comment>
<dbReference type="GO" id="GO:0016052">
    <property type="term" value="P:carbohydrate catabolic process"/>
    <property type="evidence" value="ECO:0007669"/>
    <property type="project" value="InterPro"/>
</dbReference>
<evidence type="ECO:0000313" key="13">
    <source>
        <dbReference type="EMBL" id="KAK2071740.1"/>
    </source>
</evidence>
<accession>A0AAD9I6Y4</accession>
<evidence type="ECO:0000256" key="7">
    <source>
        <dbReference type="ARBA" id="ARBA00023136"/>
    </source>
</evidence>
<evidence type="ECO:0000256" key="5">
    <source>
        <dbReference type="ARBA" id="ARBA00022729"/>
    </source>
</evidence>
<sequence>MRALLRTLASAGLLAQATNAIQLTLTDEASVKSAASTISYGLMKYYTGNRTGDVPGNLPDPYFWWEAGAMFGTLVDYWFLTGDTSYVNATSQALLHQAGDNRDFMPTNQTRTEGNDDQGFWAMAAMSAAENNFPDPPPDQPQWLALVQAVFNEYAARWDTETCGGGLRWQIFTFNNGYNYKNSISNGCFFNIAARLARFTGNQTYADWAEKVWDWQTAVGLISPEMNIFDGASIANGANCTTKDQFQWSYNHGIFLHGAAVMYNISAAANGSSGGGGGGKGVTTASNEATWKQRVDGILNSTLSIFFTNSIMVESACEGVGLCDNDQQSFKGYLARWMAGTTQLAPYTFDTISPLLKATAAAAAAACTGSPDSGFEGLPGTACGFRWTTGNFDGLVGVGEQMNALSAVMYTLAERVAAPVTAATGGTSVGNANAGMQSSPSSMETLRPISTGERVGAGFFTLGVVLSVVAAVVAAEPEVTRYDTVVGDGDCGIGLKRGAEAILTAL</sequence>
<keyword evidence="8" id="KW-0325">Glycoprotein</keyword>
<evidence type="ECO:0000256" key="3">
    <source>
        <dbReference type="ARBA" id="ARBA00009699"/>
    </source>
</evidence>
<gene>
    <name evidence="13" type="ORF">P8C59_006143</name>
</gene>
<dbReference type="InterPro" id="IPR005198">
    <property type="entry name" value="Glyco_hydro_76"/>
</dbReference>
<keyword evidence="5 11" id="KW-0732">Signal</keyword>
<keyword evidence="7" id="KW-0472">Membrane</keyword>
<dbReference type="Pfam" id="PF03663">
    <property type="entry name" value="Glyco_hydro_76"/>
    <property type="match status" value="1"/>
</dbReference>
<evidence type="ECO:0000313" key="14">
    <source>
        <dbReference type="Proteomes" id="UP001217918"/>
    </source>
</evidence>
<comment type="caution">
    <text evidence="13">The sequence shown here is derived from an EMBL/GenBank/DDBJ whole genome shotgun (WGS) entry which is preliminary data.</text>
</comment>
<dbReference type="GO" id="GO:0006071">
    <property type="term" value="P:glycerol metabolic process"/>
    <property type="evidence" value="ECO:0007669"/>
    <property type="project" value="InterPro"/>
</dbReference>
<evidence type="ECO:0000256" key="1">
    <source>
        <dbReference type="ARBA" id="ARBA00001452"/>
    </source>
</evidence>
<dbReference type="AlphaFoldDB" id="A0AAD9I6Y4"/>
<dbReference type="SUPFAM" id="SSF101473">
    <property type="entry name" value="DhaL-like"/>
    <property type="match status" value="1"/>
</dbReference>
<evidence type="ECO:0000256" key="11">
    <source>
        <dbReference type="SAM" id="SignalP"/>
    </source>
</evidence>
<dbReference type="GO" id="GO:0012505">
    <property type="term" value="C:endomembrane system"/>
    <property type="evidence" value="ECO:0007669"/>
    <property type="project" value="UniProtKB-SubCell"/>
</dbReference>
<dbReference type="PANTHER" id="PTHR12145:SF41">
    <property type="entry name" value="MANNAN ENDO-1,6-ALPHA-MANNOSIDASE"/>
    <property type="match status" value="1"/>
</dbReference>
<evidence type="ECO:0000256" key="10">
    <source>
        <dbReference type="PIRNR" id="PIRNR016302"/>
    </source>
</evidence>
<evidence type="ECO:0000256" key="8">
    <source>
        <dbReference type="ARBA" id="ARBA00023180"/>
    </source>
</evidence>
<keyword evidence="14" id="KW-1185">Reference proteome</keyword>
<dbReference type="PROSITE" id="PS51480">
    <property type="entry name" value="DHAL"/>
    <property type="match status" value="1"/>
</dbReference>
<feature type="chain" id="PRO_5042101505" description="Mannan endo-1,6-alpha-mannosidase" evidence="11">
    <location>
        <begin position="21"/>
        <end position="506"/>
    </location>
</feature>
<feature type="signal peptide" evidence="11">
    <location>
        <begin position="1"/>
        <end position="20"/>
    </location>
</feature>
<keyword evidence="6 10" id="KW-0378">Hydrolase</keyword>
<dbReference type="EMBL" id="JAQQPM010000005">
    <property type="protein sequence ID" value="KAK2071740.1"/>
    <property type="molecule type" value="Genomic_DNA"/>
</dbReference>
<evidence type="ECO:0000256" key="4">
    <source>
        <dbReference type="ARBA" id="ARBA00012350"/>
    </source>
</evidence>
<evidence type="ECO:0000256" key="2">
    <source>
        <dbReference type="ARBA" id="ARBA00004308"/>
    </source>
</evidence>
<dbReference type="GO" id="GO:0009272">
    <property type="term" value="P:fungal-type cell wall biogenesis"/>
    <property type="evidence" value="ECO:0007669"/>
    <property type="project" value="TreeGrafter"/>
</dbReference>
<dbReference type="InterPro" id="IPR014480">
    <property type="entry name" value="Mannan-1_6-alpha_mannosidase"/>
</dbReference>
<dbReference type="GO" id="GO:0008496">
    <property type="term" value="F:mannan endo-1,6-alpha-mannosidase activity"/>
    <property type="evidence" value="ECO:0007669"/>
    <property type="project" value="UniProtKB-UniRule"/>
</dbReference>
<dbReference type="InterPro" id="IPR004007">
    <property type="entry name" value="DhaL_dom"/>
</dbReference>
<dbReference type="InterPro" id="IPR008928">
    <property type="entry name" value="6-hairpin_glycosidase_sf"/>
</dbReference>
<proteinExistence type="inferred from homology"/>
<keyword evidence="9 10" id="KW-0326">Glycosidase</keyword>
<dbReference type="GO" id="GO:0004371">
    <property type="term" value="F:glycerone kinase activity"/>
    <property type="evidence" value="ECO:0007669"/>
    <property type="project" value="InterPro"/>
</dbReference>
<dbReference type="InterPro" id="IPR036117">
    <property type="entry name" value="DhaL_dom_sf"/>
</dbReference>
<evidence type="ECO:0000256" key="9">
    <source>
        <dbReference type="ARBA" id="ARBA00023295"/>
    </source>
</evidence>
<organism evidence="13 14">
    <name type="scientific">Phyllachora maydis</name>
    <dbReference type="NCBI Taxonomy" id="1825666"/>
    <lineage>
        <taxon>Eukaryota</taxon>
        <taxon>Fungi</taxon>
        <taxon>Dikarya</taxon>
        <taxon>Ascomycota</taxon>
        <taxon>Pezizomycotina</taxon>
        <taxon>Sordariomycetes</taxon>
        <taxon>Sordariomycetidae</taxon>
        <taxon>Phyllachorales</taxon>
        <taxon>Phyllachoraceae</taxon>
        <taxon>Phyllachora</taxon>
    </lineage>
</organism>
<dbReference type="Gene3D" id="1.50.10.20">
    <property type="match status" value="1"/>
</dbReference>
<protein>
    <recommendedName>
        <fullName evidence="4 10">Mannan endo-1,6-alpha-mannosidase</fullName>
        <ecNumber evidence="4 10">3.2.1.101</ecNumber>
    </recommendedName>
</protein>
<evidence type="ECO:0000256" key="6">
    <source>
        <dbReference type="ARBA" id="ARBA00022801"/>
    </source>
</evidence>
<name>A0AAD9I6Y4_9PEZI</name>
<dbReference type="PIRSF" id="PIRSF016302">
    <property type="entry name" value="Man_a_manosd"/>
    <property type="match status" value="1"/>
</dbReference>
<comment type="subcellular location">
    <subcellularLocation>
        <location evidence="2">Endomembrane system</location>
    </subcellularLocation>
</comment>
<dbReference type="EC" id="3.2.1.101" evidence="4 10"/>
<evidence type="ECO:0000259" key="12">
    <source>
        <dbReference type="PROSITE" id="PS51480"/>
    </source>
</evidence>